<keyword evidence="1" id="KW-0472">Membrane</keyword>
<gene>
    <name evidence="2" type="ORF">L9F63_010241</name>
</gene>
<dbReference type="EMBL" id="JASPKZ010000822">
    <property type="protein sequence ID" value="KAJ9599284.1"/>
    <property type="molecule type" value="Genomic_DNA"/>
</dbReference>
<feature type="transmembrane region" description="Helical" evidence="1">
    <location>
        <begin position="127"/>
        <end position="151"/>
    </location>
</feature>
<comment type="caution">
    <text evidence="2">The sequence shown here is derived from an EMBL/GenBank/DDBJ whole genome shotgun (WGS) entry which is preliminary data.</text>
</comment>
<protein>
    <submittedName>
        <fullName evidence="2">Uncharacterized protein</fullName>
    </submittedName>
</protein>
<dbReference type="Proteomes" id="UP001233999">
    <property type="component" value="Unassembled WGS sequence"/>
</dbReference>
<keyword evidence="3" id="KW-1185">Reference proteome</keyword>
<evidence type="ECO:0000313" key="2">
    <source>
        <dbReference type="EMBL" id="KAJ9599284.1"/>
    </source>
</evidence>
<feature type="transmembrane region" description="Helical" evidence="1">
    <location>
        <begin position="88"/>
        <end position="107"/>
    </location>
</feature>
<dbReference type="AlphaFoldDB" id="A0AAD8AHT3"/>
<evidence type="ECO:0000256" key="1">
    <source>
        <dbReference type="SAM" id="Phobius"/>
    </source>
</evidence>
<name>A0AAD8AHT3_DIPPU</name>
<accession>A0AAD8AHT3</accession>
<feature type="transmembrane region" description="Helical" evidence="1">
    <location>
        <begin position="171"/>
        <end position="194"/>
    </location>
</feature>
<feature type="non-terminal residue" evidence="2">
    <location>
        <position position="1"/>
    </location>
</feature>
<keyword evidence="1" id="KW-1133">Transmembrane helix</keyword>
<reference evidence="2" key="2">
    <citation type="submission" date="2023-05" db="EMBL/GenBank/DDBJ databases">
        <authorList>
            <person name="Fouks B."/>
        </authorList>
    </citation>
    <scope>NUCLEOTIDE SEQUENCE</scope>
    <source>
        <strain evidence="2">Stay&amp;Tobe</strain>
        <tissue evidence="2">Testes</tissue>
    </source>
</reference>
<proteinExistence type="predicted"/>
<evidence type="ECO:0000313" key="3">
    <source>
        <dbReference type="Proteomes" id="UP001233999"/>
    </source>
</evidence>
<keyword evidence="1" id="KW-0812">Transmembrane</keyword>
<reference evidence="2" key="1">
    <citation type="journal article" date="2023" name="IScience">
        <title>Live-bearing cockroach genome reveals convergent evolutionary mechanisms linked to viviparity in insects and beyond.</title>
        <authorList>
            <person name="Fouks B."/>
            <person name="Harrison M.C."/>
            <person name="Mikhailova A.A."/>
            <person name="Marchal E."/>
            <person name="English S."/>
            <person name="Carruthers M."/>
            <person name="Jennings E.C."/>
            <person name="Chiamaka E.L."/>
            <person name="Frigard R.A."/>
            <person name="Pippel M."/>
            <person name="Attardo G.M."/>
            <person name="Benoit J.B."/>
            <person name="Bornberg-Bauer E."/>
            <person name="Tobe S.S."/>
        </authorList>
    </citation>
    <scope>NUCLEOTIDE SEQUENCE</scope>
    <source>
        <strain evidence="2">Stay&amp;Tobe</strain>
    </source>
</reference>
<sequence length="198" mass="22843">MSSSRLLPPEVVPPHVFLPNVFLPTSSSRVFIAITCRLPDFQAFRLPVFLTSRLCFLASRLSGFQAFWLPDFLAFPTIWLLEASSLPGYPTLTSPIFYSLFLFICCYHHPPRKTRYQKFGLNLKYLVCYNILYSFSLGCSFFFLLSNWLSIISFRICAPTNTSVLIFSLEFLIILSVNLILYRVSYLAVPIFLFEVEK</sequence>
<organism evidence="2 3">
    <name type="scientific">Diploptera punctata</name>
    <name type="common">Pacific beetle cockroach</name>
    <dbReference type="NCBI Taxonomy" id="6984"/>
    <lineage>
        <taxon>Eukaryota</taxon>
        <taxon>Metazoa</taxon>
        <taxon>Ecdysozoa</taxon>
        <taxon>Arthropoda</taxon>
        <taxon>Hexapoda</taxon>
        <taxon>Insecta</taxon>
        <taxon>Pterygota</taxon>
        <taxon>Neoptera</taxon>
        <taxon>Polyneoptera</taxon>
        <taxon>Dictyoptera</taxon>
        <taxon>Blattodea</taxon>
        <taxon>Blaberoidea</taxon>
        <taxon>Blaberidae</taxon>
        <taxon>Diplopterinae</taxon>
        <taxon>Diploptera</taxon>
    </lineage>
</organism>